<dbReference type="SMART" id="SM01069">
    <property type="entry name" value="CDC37_C"/>
    <property type="match status" value="1"/>
</dbReference>
<feature type="region of interest" description="Disordered" evidence="6">
    <location>
        <begin position="237"/>
        <end position="267"/>
    </location>
</feature>
<organism evidence="10 11">
    <name type="scientific">Cyphellophora attinorum</name>
    <dbReference type="NCBI Taxonomy" id="1664694"/>
    <lineage>
        <taxon>Eukaryota</taxon>
        <taxon>Fungi</taxon>
        <taxon>Dikarya</taxon>
        <taxon>Ascomycota</taxon>
        <taxon>Pezizomycotina</taxon>
        <taxon>Eurotiomycetes</taxon>
        <taxon>Chaetothyriomycetidae</taxon>
        <taxon>Chaetothyriales</taxon>
        <taxon>Cyphellophoraceae</taxon>
        <taxon>Cyphellophora</taxon>
    </lineage>
</organism>
<dbReference type="EMBL" id="LFJN01000013">
    <property type="protein sequence ID" value="KPI39890.1"/>
    <property type="molecule type" value="Genomic_DNA"/>
</dbReference>
<dbReference type="RefSeq" id="XP_017999853.1">
    <property type="nucleotide sequence ID" value="XM_018140390.1"/>
</dbReference>
<dbReference type="Pfam" id="PF03234">
    <property type="entry name" value="CDC37_N"/>
    <property type="match status" value="1"/>
</dbReference>
<accession>A0A0N1HAR2</accession>
<evidence type="ECO:0000256" key="5">
    <source>
        <dbReference type="ARBA" id="ARBA00031396"/>
    </source>
</evidence>
<evidence type="ECO:0000256" key="6">
    <source>
        <dbReference type="SAM" id="MobiDB-lite"/>
    </source>
</evidence>
<feature type="compositionally biased region" description="Basic and acidic residues" evidence="6">
    <location>
        <begin position="492"/>
        <end position="501"/>
    </location>
</feature>
<keyword evidence="11" id="KW-1185">Reference proteome</keyword>
<dbReference type="InterPro" id="IPR004918">
    <property type="entry name" value="Cdc37"/>
</dbReference>
<dbReference type="Gene3D" id="1.20.58.610">
    <property type="entry name" value="Cdc37, Hsp90 binding domain"/>
    <property type="match status" value="1"/>
</dbReference>
<feature type="region of interest" description="Disordered" evidence="6">
    <location>
        <begin position="492"/>
        <end position="530"/>
    </location>
</feature>
<evidence type="ECO:0000259" key="9">
    <source>
        <dbReference type="SMART" id="SM01071"/>
    </source>
</evidence>
<dbReference type="FunFam" id="1.20.58.610:FF:000002">
    <property type="entry name" value="Hsp90 co-chaperone Cdc37, putative"/>
    <property type="match status" value="1"/>
</dbReference>
<evidence type="ECO:0000259" key="8">
    <source>
        <dbReference type="SMART" id="SM01070"/>
    </source>
</evidence>
<evidence type="ECO:0000256" key="2">
    <source>
        <dbReference type="ARBA" id="ARBA00006222"/>
    </source>
</evidence>
<comment type="caution">
    <text evidence="10">The sequence shown here is derived from an EMBL/GenBank/DDBJ whole genome shotgun (WGS) entry which is preliminary data.</text>
</comment>
<feature type="region of interest" description="Disordered" evidence="6">
    <location>
        <begin position="192"/>
        <end position="212"/>
    </location>
</feature>
<protein>
    <recommendedName>
        <fullName evidence="5">Hsp90 chaperone protein kinase-targeting subunit</fullName>
    </recommendedName>
</protein>
<evidence type="ECO:0000313" key="10">
    <source>
        <dbReference type="EMBL" id="KPI39890.1"/>
    </source>
</evidence>
<gene>
    <name evidence="10" type="ORF">AB675_11533</name>
</gene>
<evidence type="ECO:0000256" key="4">
    <source>
        <dbReference type="ARBA" id="ARBA00023186"/>
    </source>
</evidence>
<feature type="domain" description="Cdc37 C-terminal" evidence="7">
    <location>
        <begin position="411"/>
        <end position="510"/>
    </location>
</feature>
<dbReference type="Pfam" id="PF08564">
    <property type="entry name" value="CDC37_C"/>
    <property type="match status" value="1"/>
</dbReference>
<dbReference type="GO" id="GO:0050821">
    <property type="term" value="P:protein stabilization"/>
    <property type="evidence" value="ECO:0007669"/>
    <property type="project" value="TreeGrafter"/>
</dbReference>
<dbReference type="SMART" id="SM01071">
    <property type="entry name" value="CDC37_N"/>
    <property type="match status" value="1"/>
</dbReference>
<proteinExistence type="inferred from homology"/>
<feature type="compositionally biased region" description="Low complexity" evidence="6">
    <location>
        <begin position="200"/>
        <end position="210"/>
    </location>
</feature>
<keyword evidence="4" id="KW-0143">Chaperone</keyword>
<comment type="subcellular location">
    <subcellularLocation>
        <location evidence="1">Cytoplasm</location>
    </subcellularLocation>
</comment>
<dbReference type="GO" id="GO:0051082">
    <property type="term" value="F:unfolded protein binding"/>
    <property type="evidence" value="ECO:0007669"/>
    <property type="project" value="TreeGrafter"/>
</dbReference>
<dbReference type="InterPro" id="IPR038189">
    <property type="entry name" value="Cdc37_Hsp90-bd_sf"/>
</dbReference>
<dbReference type="AlphaFoldDB" id="A0A0N1HAR2"/>
<dbReference type="InterPro" id="IPR013855">
    <property type="entry name" value="Cdc37_N_dom"/>
</dbReference>
<evidence type="ECO:0000256" key="1">
    <source>
        <dbReference type="ARBA" id="ARBA00004496"/>
    </source>
</evidence>
<evidence type="ECO:0000313" key="11">
    <source>
        <dbReference type="Proteomes" id="UP000038010"/>
    </source>
</evidence>
<dbReference type="GeneID" id="28732271"/>
<dbReference type="InterPro" id="IPR013873">
    <property type="entry name" value="Cdc37_C"/>
</dbReference>
<dbReference type="Pfam" id="PF08565">
    <property type="entry name" value="CDC37_M"/>
    <property type="match status" value="1"/>
</dbReference>
<dbReference type="GO" id="GO:0051087">
    <property type="term" value="F:protein-folding chaperone binding"/>
    <property type="evidence" value="ECO:0007669"/>
    <property type="project" value="TreeGrafter"/>
</dbReference>
<dbReference type="SMART" id="SM01070">
    <property type="entry name" value="CDC37_M"/>
    <property type="match status" value="1"/>
</dbReference>
<evidence type="ECO:0000259" key="7">
    <source>
        <dbReference type="SMART" id="SM01069"/>
    </source>
</evidence>
<feature type="region of interest" description="Disordered" evidence="6">
    <location>
        <begin position="98"/>
        <end position="123"/>
    </location>
</feature>
<keyword evidence="3" id="KW-0963">Cytoplasm</keyword>
<dbReference type="GO" id="GO:0006457">
    <property type="term" value="P:protein folding"/>
    <property type="evidence" value="ECO:0007669"/>
    <property type="project" value="TreeGrafter"/>
</dbReference>
<feature type="domain" description="Cdc37 N-terminal" evidence="9">
    <location>
        <begin position="2"/>
        <end position="195"/>
    </location>
</feature>
<dbReference type="PANTHER" id="PTHR12800">
    <property type="entry name" value="CDC37-RELATED"/>
    <property type="match status" value="1"/>
</dbReference>
<dbReference type="STRING" id="1664694.A0A0N1HAR2"/>
<feature type="domain" description="Cdc37 Hsp90 binding" evidence="8">
    <location>
        <begin position="243"/>
        <end position="394"/>
    </location>
</feature>
<reference evidence="10 11" key="1">
    <citation type="submission" date="2015-06" db="EMBL/GenBank/DDBJ databases">
        <title>Draft genome of the ant-associated black yeast Phialophora attae CBS 131958.</title>
        <authorList>
            <person name="Moreno L.F."/>
            <person name="Stielow B.J."/>
            <person name="de Hoog S."/>
            <person name="Vicente V.A."/>
            <person name="Weiss V.A."/>
            <person name="de Vries M."/>
            <person name="Cruz L.M."/>
            <person name="Souza E.M."/>
        </authorList>
    </citation>
    <scope>NUCLEOTIDE SEQUENCE [LARGE SCALE GENOMIC DNA]</scope>
    <source>
        <strain evidence="10 11">CBS 131958</strain>
    </source>
</reference>
<name>A0A0N1HAR2_9EURO</name>
<evidence type="ECO:0000256" key="3">
    <source>
        <dbReference type="ARBA" id="ARBA00022490"/>
    </source>
</evidence>
<dbReference type="InterPro" id="IPR013874">
    <property type="entry name" value="Cdc37_Hsp90-bd"/>
</dbReference>
<dbReference type="SUPFAM" id="SSF101391">
    <property type="entry name" value="Hsp90 co-chaperone CDC37"/>
    <property type="match status" value="1"/>
</dbReference>
<dbReference type="GO" id="GO:0019901">
    <property type="term" value="F:protein kinase binding"/>
    <property type="evidence" value="ECO:0007669"/>
    <property type="project" value="InterPro"/>
</dbReference>
<dbReference type="VEuPathDB" id="FungiDB:AB675_11533"/>
<dbReference type="OrthoDB" id="440202at2759"/>
<dbReference type="Proteomes" id="UP000038010">
    <property type="component" value="Unassembled WGS sequence"/>
</dbReference>
<dbReference type="GO" id="GO:0031072">
    <property type="term" value="F:heat shock protein binding"/>
    <property type="evidence" value="ECO:0007669"/>
    <property type="project" value="TreeGrafter"/>
</dbReference>
<sequence length="530" mass="59623">MPISYAKWDALELSDDSDIEVHPNVDKRSFIRAKQNQIHQQRYQRKQEIETLRYERLINLGLLERINALLDALKQHEKESTKTDPDQLVFQALIESAGDPAKDEPPKPPEGVYTHQKEPQPRYSKMMGSLVDQVKKEVDEKKSPERFQDYINGVRGHLTKVQNLQQELLKKLAELEKEEKAKITSESIHDGFNTSHVSKAKPAAPKTAPKSKVELLNKPSTPAVAGLSSSERVTTLAEDGAVSSGAEADVEDDNLIAEHEDDDDDDRASIKLTEEGKAFAKINRSDYRTLLQFISEHPDLMTESTQDALLVEAFNAQMKGKDSYAQTCVHHGLLIQYCRQLGRDGVGMFFKRITTKGHQAAQVFNKDVAETYNRIKTRAKELVKEEAEGKNQEGVEQIQLHAVEPGTEIHINIPQPNSEEEIEIEARKIFESFSPEMQRALETGSLDKVNKVLGEMSVEEAEQVVEDLSNGGMLSLQEGVIDATNEEGQAKLKQIEDEERRKRTQTVTDGEPGDVVEEHTSVRNIVDEVD</sequence>
<feature type="compositionally biased region" description="Acidic residues" evidence="6">
    <location>
        <begin position="248"/>
        <end position="266"/>
    </location>
</feature>
<dbReference type="PANTHER" id="PTHR12800:SF4">
    <property type="entry name" value="HSP90 CO-CHAPERONE CDC37"/>
    <property type="match status" value="1"/>
</dbReference>
<comment type="similarity">
    <text evidence="2">Belongs to the CDC37 family.</text>
</comment>
<dbReference type="GO" id="GO:0005737">
    <property type="term" value="C:cytoplasm"/>
    <property type="evidence" value="ECO:0007669"/>
    <property type="project" value="UniProtKB-SubCell"/>
</dbReference>